<feature type="region of interest" description="Disordered" evidence="1">
    <location>
        <begin position="1"/>
        <end position="44"/>
    </location>
</feature>
<dbReference type="AlphaFoldDB" id="A0A9Q0MWE7"/>
<evidence type="ECO:0000256" key="1">
    <source>
        <dbReference type="SAM" id="MobiDB-lite"/>
    </source>
</evidence>
<dbReference type="InterPro" id="IPR024185">
    <property type="entry name" value="FTHF_cligase-like_sf"/>
</dbReference>
<dbReference type="Pfam" id="PF01812">
    <property type="entry name" value="5-FTHF_cyc-lig"/>
    <property type="match status" value="2"/>
</dbReference>
<gene>
    <name evidence="2" type="primary">MTHFSD</name>
    <name evidence="2" type="ORF">Bhyg_10588</name>
</gene>
<dbReference type="InterPro" id="IPR002698">
    <property type="entry name" value="FTHF_cligase"/>
</dbReference>
<dbReference type="GO" id="GO:0005737">
    <property type="term" value="C:cytoplasm"/>
    <property type="evidence" value="ECO:0007669"/>
    <property type="project" value="TreeGrafter"/>
</dbReference>
<dbReference type="PANTHER" id="PTHR13017:SF0">
    <property type="entry name" value="METHENYLTETRAHYDROFOLATE SYNTHASE DOMAIN-CONTAINING PROTEIN"/>
    <property type="match status" value="1"/>
</dbReference>
<reference evidence="2" key="1">
    <citation type="submission" date="2022-07" db="EMBL/GenBank/DDBJ databases">
        <authorList>
            <person name="Trinca V."/>
            <person name="Uliana J.V.C."/>
            <person name="Torres T.T."/>
            <person name="Ward R.J."/>
            <person name="Monesi N."/>
        </authorList>
    </citation>
    <scope>NUCLEOTIDE SEQUENCE</scope>
    <source>
        <strain evidence="2">HSMRA1968</strain>
        <tissue evidence="2">Whole embryos</tissue>
    </source>
</reference>
<dbReference type="Proteomes" id="UP001151699">
    <property type="component" value="Chromosome X"/>
</dbReference>
<feature type="compositionally biased region" description="Polar residues" evidence="1">
    <location>
        <begin position="321"/>
        <end position="333"/>
    </location>
</feature>
<sequence length="799" mass="89487">MASAVNSIPNGHAAVDSSNKEQSKGDALKENVENSSPAATATEEVTKRSIRVQTWKKIQEKKILSGNFVFNRIPKFVGVDKAADLLAETEEYKKANNIKVDVDRSQDAIKLKILAASKNLYISCGTNSKGLYAKINCAATEEIATQRKAILVVNLGEYGTEIDFQNKVELDMVVYGSVAVSKLGQRIGRGNGYVDLDFATLKHCGSITDKTLIVTLVHDEQLYDTLPSELFTDLDVPIDLIVTPTQVIRVAKRLPRPAGIRWSILSQRRLGVVPVLQAIKDHEIQNGKTIELKAEDTDVESNRPKSVKRFVRRQVKPRSAGENNKSGAESTGRSRYHRKSKKSTSEGGKTKTKNNQSAGDDEGEETEPSVPTKRSLRLKTWRKIENKRCAPNPSTIYNRVPNFNGAELAANLLSETDEYKKAKNIKVNSDKAQDPVKIKVIEDSKNLYVATARDSTALYVKVNCPADADGETKKKSIRSEHLSENGTEIDLANKVTLDMLVIGTVVASKTGQRIGRGNGYVDLDFGILTKAGAITDNTIIVTTVHDEQVCDALPEELFTEYDVPIDMIVTPTTVYRVEKRLKRPSGIFWSHLSERRLGIVPILKVLKENAEKNGELITLKEDDTDVDERKKSRPKRRYFRYRGARSTSKGDDDNRRRRPFQRTSKKSKTVTTDGEGEQSEVERKKRQKKRRDNRDYCIKVSNIPKSMRVKEFKSELREKGCNPMFISWKGLYGTCYLHFNKQDLEENADEAVAAILKNLEKLQINDTSATNDAPSEGLKLEVIKRQPQNRIETVEVSSV</sequence>
<evidence type="ECO:0000313" key="3">
    <source>
        <dbReference type="Proteomes" id="UP001151699"/>
    </source>
</evidence>
<dbReference type="SUPFAM" id="SSF100950">
    <property type="entry name" value="NagB/RpiA/CoA transferase-like"/>
    <property type="match status" value="2"/>
</dbReference>
<dbReference type="InterPro" id="IPR037171">
    <property type="entry name" value="NagB/RpiA_transferase-like"/>
</dbReference>
<dbReference type="Gene3D" id="3.40.50.10420">
    <property type="entry name" value="NagB/RpiA/CoA transferase-like"/>
    <property type="match status" value="2"/>
</dbReference>
<dbReference type="PANTHER" id="PTHR13017">
    <property type="entry name" value="5-FORMYLTETRAHYDROFOLATE CYCLO-LIGASE-RELATED"/>
    <property type="match status" value="1"/>
</dbReference>
<feature type="compositionally biased region" description="Basic and acidic residues" evidence="1">
    <location>
        <begin position="18"/>
        <end position="32"/>
    </location>
</feature>
<keyword evidence="3" id="KW-1185">Reference proteome</keyword>
<evidence type="ECO:0000313" key="2">
    <source>
        <dbReference type="EMBL" id="KAJ6637857.1"/>
    </source>
</evidence>
<feature type="compositionally biased region" description="Basic residues" evidence="1">
    <location>
        <begin position="656"/>
        <end position="668"/>
    </location>
</feature>
<dbReference type="OrthoDB" id="433414at2759"/>
<feature type="region of interest" description="Disordered" evidence="1">
    <location>
        <begin position="624"/>
        <end position="695"/>
    </location>
</feature>
<comment type="caution">
    <text evidence="2">The sequence shown here is derived from an EMBL/GenBank/DDBJ whole genome shotgun (WGS) entry which is preliminary data.</text>
</comment>
<dbReference type="EMBL" id="WJQU01000003">
    <property type="protein sequence ID" value="KAJ6637857.1"/>
    <property type="molecule type" value="Genomic_DNA"/>
</dbReference>
<feature type="compositionally biased region" description="Basic residues" evidence="1">
    <location>
        <begin position="631"/>
        <end position="643"/>
    </location>
</feature>
<feature type="compositionally biased region" description="Basic residues" evidence="1">
    <location>
        <begin position="305"/>
        <end position="316"/>
    </location>
</feature>
<feature type="region of interest" description="Disordered" evidence="1">
    <location>
        <begin position="295"/>
        <end position="379"/>
    </location>
</feature>
<protein>
    <submittedName>
        <fullName evidence="2">Methenyltetrahydrofolate synthase domain-containing protein</fullName>
    </submittedName>
</protein>
<name>A0A9Q0MWE7_9DIPT</name>
<organism evidence="2 3">
    <name type="scientific">Pseudolycoriella hygida</name>
    <dbReference type="NCBI Taxonomy" id="35572"/>
    <lineage>
        <taxon>Eukaryota</taxon>
        <taxon>Metazoa</taxon>
        <taxon>Ecdysozoa</taxon>
        <taxon>Arthropoda</taxon>
        <taxon>Hexapoda</taxon>
        <taxon>Insecta</taxon>
        <taxon>Pterygota</taxon>
        <taxon>Neoptera</taxon>
        <taxon>Endopterygota</taxon>
        <taxon>Diptera</taxon>
        <taxon>Nematocera</taxon>
        <taxon>Sciaroidea</taxon>
        <taxon>Sciaridae</taxon>
        <taxon>Pseudolycoriella</taxon>
    </lineage>
</organism>
<accession>A0A9Q0MWE7</accession>
<proteinExistence type="predicted"/>